<evidence type="ECO:0000256" key="8">
    <source>
        <dbReference type="ARBA" id="ARBA00023054"/>
    </source>
</evidence>
<evidence type="ECO:0000313" key="16">
    <source>
        <dbReference type="Proteomes" id="UP000038830"/>
    </source>
</evidence>
<dbReference type="Proteomes" id="UP000038830">
    <property type="component" value="Unassembled WGS sequence"/>
</dbReference>
<feature type="compositionally biased region" description="Low complexity" evidence="11">
    <location>
        <begin position="323"/>
        <end position="334"/>
    </location>
</feature>
<sequence>MFRDRTNLFLSYRRTYPHHSRVSRFDSLGEEEEGLIGTSTKNIEMTSLPPSFLEIGEEIDELVAQITKQTEKLNGLYKKNLLPGFNDRTTDEEEIQKLNYEITSKFLRCQNSVKKFETLKRDERLKIDDVNLIDNMQKNYALTIQQLSSNFRKLQNNYIKFLKKDEFEDTPKLKLSSTTDHSYNPAVDEEDTEQMESYSREAIKESSTILQQSTNINNSIIRQREQEITKLAQGVLEVSSIFKDMQNMVIEQGTVLDRIDYNIENTRVELKQANQELTRATHYQKRTQKCKIILLLSLVVLLLFVIVVTKPYRHVPGTGGSGNSNNDNSNDNSQPQPPTDNDASDSVDIQVDDPTMSNAQLFL</sequence>
<dbReference type="PANTHER" id="PTHR19957">
    <property type="entry name" value="SYNTAXIN"/>
    <property type="match status" value="1"/>
</dbReference>
<evidence type="ECO:0000256" key="2">
    <source>
        <dbReference type="ARBA" id="ARBA00009063"/>
    </source>
</evidence>
<keyword evidence="9 12" id="KW-0472">Membrane</keyword>
<comment type="similarity">
    <text evidence="2">Belongs to the syntaxin family.</text>
</comment>
<keyword evidence="8 10" id="KW-0175">Coiled coil</keyword>
<feature type="domain" description="T-SNARE coiled-coil homology" evidence="13">
    <location>
        <begin position="218"/>
        <end position="280"/>
    </location>
</feature>
<dbReference type="PROSITE" id="PS00914">
    <property type="entry name" value="SYNTAXIN"/>
    <property type="match status" value="1"/>
</dbReference>
<dbReference type="GO" id="GO:0000149">
    <property type="term" value="F:SNARE binding"/>
    <property type="evidence" value="ECO:0007669"/>
    <property type="project" value="TreeGrafter"/>
</dbReference>
<evidence type="ECO:0000256" key="1">
    <source>
        <dbReference type="ARBA" id="ARBA00004409"/>
    </source>
</evidence>
<dbReference type="InterPro" id="IPR045242">
    <property type="entry name" value="Syntaxin"/>
</dbReference>
<dbReference type="OMA" id="NRKMCII"/>
<dbReference type="EMBL" id="KV453934">
    <property type="protein sequence ID" value="ODV72480.1"/>
    <property type="molecule type" value="Genomic_DNA"/>
</dbReference>
<evidence type="ECO:0000256" key="9">
    <source>
        <dbReference type="ARBA" id="ARBA00023136"/>
    </source>
</evidence>
<dbReference type="PROSITE" id="PS50192">
    <property type="entry name" value="T_SNARE"/>
    <property type="match status" value="1"/>
</dbReference>
<keyword evidence="7" id="KW-0333">Golgi apparatus</keyword>
<evidence type="ECO:0000313" key="15">
    <source>
        <dbReference type="EMBL" id="ODV72480.1"/>
    </source>
</evidence>
<keyword evidence="4 12" id="KW-0812">Transmembrane</keyword>
<keyword evidence="5" id="KW-0653">Protein transport</keyword>
<keyword evidence="3" id="KW-0813">Transport</keyword>
<dbReference type="EMBL" id="CDQK01000006">
    <property type="protein sequence ID" value="CEP24765.1"/>
    <property type="molecule type" value="Genomic_DNA"/>
</dbReference>
<dbReference type="Gene3D" id="1.20.58.70">
    <property type="match status" value="1"/>
</dbReference>
<evidence type="ECO:0000256" key="5">
    <source>
        <dbReference type="ARBA" id="ARBA00022927"/>
    </source>
</evidence>
<evidence type="ECO:0000256" key="7">
    <source>
        <dbReference type="ARBA" id="ARBA00023034"/>
    </source>
</evidence>
<dbReference type="GO" id="GO:0006906">
    <property type="term" value="P:vesicle fusion"/>
    <property type="evidence" value="ECO:0007669"/>
    <property type="project" value="TreeGrafter"/>
</dbReference>
<evidence type="ECO:0000313" key="17">
    <source>
        <dbReference type="Proteomes" id="UP000094389"/>
    </source>
</evidence>
<evidence type="ECO:0000256" key="4">
    <source>
        <dbReference type="ARBA" id="ARBA00022692"/>
    </source>
</evidence>
<organism evidence="14 16">
    <name type="scientific">Cyberlindnera jadinii (strain ATCC 18201 / CBS 1600 / BCRC 20928 / JCM 3617 / NBRC 0987 / NRRL Y-1542)</name>
    <name type="common">Torula yeast</name>
    <name type="synonym">Candida utilis</name>
    <dbReference type="NCBI Taxonomy" id="983966"/>
    <lineage>
        <taxon>Eukaryota</taxon>
        <taxon>Fungi</taxon>
        <taxon>Dikarya</taxon>
        <taxon>Ascomycota</taxon>
        <taxon>Saccharomycotina</taxon>
        <taxon>Saccharomycetes</taxon>
        <taxon>Phaffomycetales</taxon>
        <taxon>Phaffomycetaceae</taxon>
        <taxon>Cyberlindnera</taxon>
    </lineage>
</organism>
<dbReference type="GO" id="GO:0005484">
    <property type="term" value="F:SNAP receptor activity"/>
    <property type="evidence" value="ECO:0007669"/>
    <property type="project" value="InterPro"/>
</dbReference>
<reference evidence="16" key="2">
    <citation type="journal article" date="2015" name="J. Biotechnol.">
        <title>The structure of the Cyberlindnera jadinii genome and its relation to Candida utilis analyzed by the occurrence of single nucleotide polymorphisms.</title>
        <authorList>
            <person name="Rupp O."/>
            <person name="Brinkrolf K."/>
            <person name="Buerth C."/>
            <person name="Kunigo M."/>
            <person name="Schneider J."/>
            <person name="Jaenicke S."/>
            <person name="Goesmann A."/>
            <person name="Puehler A."/>
            <person name="Jaeger K.-E."/>
            <person name="Ernst J.F."/>
        </authorList>
    </citation>
    <scope>NUCLEOTIDE SEQUENCE [LARGE SCALE GENOMIC DNA]</scope>
    <source>
        <strain evidence="16">ATCC 18201 / CBS 1600 / BCRC 20928 / JCM 3617 / NBRC 0987 / NRRL Y-1542</strain>
    </source>
</reference>
<keyword evidence="6 12" id="KW-1133">Transmembrane helix</keyword>
<evidence type="ECO:0000256" key="12">
    <source>
        <dbReference type="SAM" id="Phobius"/>
    </source>
</evidence>
<dbReference type="InterPro" id="IPR006012">
    <property type="entry name" value="Syntaxin/epimorphin_CS"/>
</dbReference>
<evidence type="ECO:0000256" key="10">
    <source>
        <dbReference type="SAM" id="Coils"/>
    </source>
</evidence>
<dbReference type="AlphaFoldDB" id="A0A0H5C8T2"/>
<dbReference type="GO" id="GO:0000139">
    <property type="term" value="C:Golgi membrane"/>
    <property type="evidence" value="ECO:0007669"/>
    <property type="project" value="UniProtKB-SubCell"/>
</dbReference>
<feature type="region of interest" description="Disordered" evidence="11">
    <location>
        <begin position="317"/>
        <end position="350"/>
    </location>
</feature>
<proteinExistence type="inferred from homology"/>
<comment type="subcellular location">
    <subcellularLocation>
        <location evidence="1">Golgi apparatus membrane</location>
        <topology evidence="1">Single-pass type IV membrane protein</topology>
    </subcellularLocation>
</comment>
<dbReference type="GO" id="GO:0048278">
    <property type="term" value="P:vesicle docking"/>
    <property type="evidence" value="ECO:0007669"/>
    <property type="project" value="TreeGrafter"/>
</dbReference>
<feature type="transmembrane region" description="Helical" evidence="12">
    <location>
        <begin position="292"/>
        <end position="309"/>
    </location>
</feature>
<dbReference type="OrthoDB" id="10251371at2759"/>
<accession>A0A1E4RYZ5</accession>
<evidence type="ECO:0000256" key="11">
    <source>
        <dbReference type="SAM" id="MobiDB-lite"/>
    </source>
</evidence>
<accession>A0A0H5C8T2</accession>
<keyword evidence="17" id="KW-1185">Reference proteome</keyword>
<dbReference type="InterPro" id="IPR010989">
    <property type="entry name" value="SNARE"/>
</dbReference>
<gene>
    <name evidence="14" type="ORF">BN1211_5680</name>
    <name evidence="15" type="ORF">CYBJADRAFT_168419</name>
</gene>
<dbReference type="Proteomes" id="UP000094389">
    <property type="component" value="Unassembled WGS sequence"/>
</dbReference>
<evidence type="ECO:0000256" key="3">
    <source>
        <dbReference type="ARBA" id="ARBA00022448"/>
    </source>
</evidence>
<reference evidence="14" key="1">
    <citation type="submission" date="2014-12" db="EMBL/GenBank/DDBJ databases">
        <authorList>
            <person name="Jaenicke S."/>
        </authorList>
    </citation>
    <scope>NUCLEOTIDE SEQUENCE [LARGE SCALE GENOMIC DNA]</scope>
    <source>
        <strain evidence="14">CBS1600</strain>
    </source>
</reference>
<protein>
    <submittedName>
        <fullName evidence="15">t-SNARE</fullName>
    </submittedName>
</protein>
<dbReference type="SUPFAM" id="SSF47661">
    <property type="entry name" value="t-snare proteins"/>
    <property type="match status" value="1"/>
</dbReference>
<evidence type="ECO:0000259" key="13">
    <source>
        <dbReference type="PROSITE" id="PS50192"/>
    </source>
</evidence>
<name>A0A0H5C8T2_CYBJN</name>
<dbReference type="PANTHER" id="PTHR19957:SF83">
    <property type="entry name" value="SYNTAXIN-16"/>
    <property type="match status" value="1"/>
</dbReference>
<dbReference type="CDD" id="cd15845">
    <property type="entry name" value="SNARE_syntaxin16"/>
    <property type="match status" value="1"/>
</dbReference>
<dbReference type="STRING" id="983966.A0A0H5C8T2"/>
<dbReference type="GO" id="GO:0031201">
    <property type="term" value="C:SNARE complex"/>
    <property type="evidence" value="ECO:0007669"/>
    <property type="project" value="TreeGrafter"/>
</dbReference>
<feature type="coiled-coil region" evidence="10">
    <location>
        <begin position="256"/>
        <end position="283"/>
    </location>
</feature>
<evidence type="ECO:0000256" key="6">
    <source>
        <dbReference type="ARBA" id="ARBA00022989"/>
    </source>
</evidence>
<dbReference type="Pfam" id="PF05739">
    <property type="entry name" value="SNARE"/>
    <property type="match status" value="1"/>
</dbReference>
<dbReference type="SMART" id="SM00397">
    <property type="entry name" value="t_SNARE"/>
    <property type="match status" value="1"/>
</dbReference>
<reference evidence="15 17" key="3">
    <citation type="journal article" date="2016" name="Proc. Natl. Acad. Sci. U.S.A.">
        <title>Comparative genomics of biotechnologically important yeasts.</title>
        <authorList>
            <person name="Riley R."/>
            <person name="Haridas S."/>
            <person name="Wolfe K.H."/>
            <person name="Lopes M.R."/>
            <person name="Hittinger C.T."/>
            <person name="Goeker M."/>
            <person name="Salamov A.A."/>
            <person name="Wisecaver J.H."/>
            <person name="Long T.M."/>
            <person name="Calvey C.H."/>
            <person name="Aerts A.L."/>
            <person name="Barry K.W."/>
            <person name="Choi C."/>
            <person name="Clum A."/>
            <person name="Coughlan A.Y."/>
            <person name="Deshpande S."/>
            <person name="Douglass A.P."/>
            <person name="Hanson S.J."/>
            <person name="Klenk H.-P."/>
            <person name="LaButti K.M."/>
            <person name="Lapidus A."/>
            <person name="Lindquist E.A."/>
            <person name="Lipzen A.M."/>
            <person name="Meier-Kolthoff J.P."/>
            <person name="Ohm R.A."/>
            <person name="Otillar R.P."/>
            <person name="Pangilinan J.L."/>
            <person name="Peng Y."/>
            <person name="Rokas A."/>
            <person name="Rosa C.A."/>
            <person name="Scheuner C."/>
            <person name="Sibirny A.A."/>
            <person name="Slot J.C."/>
            <person name="Stielow J.B."/>
            <person name="Sun H."/>
            <person name="Kurtzman C.P."/>
            <person name="Blackwell M."/>
            <person name="Grigoriev I.V."/>
            <person name="Jeffries T.W."/>
        </authorList>
    </citation>
    <scope>NUCLEOTIDE SEQUENCE [LARGE SCALE GENOMIC DNA]</scope>
    <source>
        <strain evidence="17">ATCC 18201 / CBS 1600 / BCRC 20928 / JCM 3617 / NBRC 0987 / NRRL Y-1542</strain>
        <strain evidence="15">NRRL Y-1542</strain>
    </source>
</reference>
<evidence type="ECO:0000313" key="14">
    <source>
        <dbReference type="EMBL" id="CEP24765.1"/>
    </source>
</evidence>
<dbReference type="InterPro" id="IPR000727">
    <property type="entry name" value="T_SNARE_dom"/>
</dbReference>
<dbReference type="GO" id="GO:0006886">
    <property type="term" value="P:intracellular protein transport"/>
    <property type="evidence" value="ECO:0007669"/>
    <property type="project" value="InterPro"/>
</dbReference>